<feature type="compositionally biased region" description="Polar residues" evidence="7">
    <location>
        <begin position="61"/>
        <end position="70"/>
    </location>
</feature>
<dbReference type="CDD" id="cd10548">
    <property type="entry name" value="cupin_CDO"/>
    <property type="match status" value="1"/>
</dbReference>
<name>A0A2W5KRQ0_9GAMM</name>
<dbReference type="Pfam" id="PF05995">
    <property type="entry name" value="CDO_I"/>
    <property type="match status" value="1"/>
</dbReference>
<dbReference type="InterPro" id="IPR014710">
    <property type="entry name" value="RmlC-like_jellyroll"/>
</dbReference>
<comment type="similarity">
    <text evidence="1">Belongs to the cysteine dioxygenase family.</text>
</comment>
<dbReference type="GO" id="GO:0008198">
    <property type="term" value="F:ferrous iron binding"/>
    <property type="evidence" value="ECO:0007669"/>
    <property type="project" value="TreeGrafter"/>
</dbReference>
<evidence type="ECO:0008006" key="10">
    <source>
        <dbReference type="Google" id="ProtNLM"/>
    </source>
</evidence>
<evidence type="ECO:0000256" key="4">
    <source>
        <dbReference type="ARBA" id="ARBA00023002"/>
    </source>
</evidence>
<gene>
    <name evidence="8" type="ORF">DI564_06170</name>
</gene>
<evidence type="ECO:0000313" key="8">
    <source>
        <dbReference type="EMBL" id="PZQ17445.1"/>
    </source>
</evidence>
<evidence type="ECO:0000256" key="1">
    <source>
        <dbReference type="ARBA" id="ARBA00006622"/>
    </source>
</evidence>
<feature type="binding site" evidence="6">
    <location>
        <position position="257"/>
    </location>
    <ligand>
        <name>Fe cation</name>
        <dbReference type="ChEBI" id="CHEBI:24875"/>
        <note>catalytic</note>
    </ligand>
</feature>
<evidence type="ECO:0000313" key="9">
    <source>
        <dbReference type="Proteomes" id="UP000249046"/>
    </source>
</evidence>
<feature type="compositionally biased region" description="Basic residues" evidence="7">
    <location>
        <begin position="79"/>
        <end position="101"/>
    </location>
</feature>
<feature type="binding site" evidence="6">
    <location>
        <position position="255"/>
    </location>
    <ligand>
        <name>Fe cation</name>
        <dbReference type="ChEBI" id="CHEBI:24875"/>
        <note>catalytic</note>
    </ligand>
</feature>
<dbReference type="InterPro" id="IPR011051">
    <property type="entry name" value="RmlC_Cupin_sf"/>
</dbReference>
<evidence type="ECO:0000256" key="3">
    <source>
        <dbReference type="ARBA" id="ARBA00022964"/>
    </source>
</evidence>
<accession>A0A2W5KRQ0</accession>
<evidence type="ECO:0000256" key="5">
    <source>
        <dbReference type="ARBA" id="ARBA00023004"/>
    </source>
</evidence>
<keyword evidence="2 6" id="KW-0479">Metal-binding</keyword>
<dbReference type="AlphaFoldDB" id="A0A2W5KRQ0"/>
<keyword evidence="3" id="KW-0223">Dioxygenase</keyword>
<comment type="caution">
    <text evidence="8">The sequence shown here is derived from an EMBL/GenBank/DDBJ whole genome shotgun (WGS) entry which is preliminary data.</text>
</comment>
<reference evidence="8 9" key="1">
    <citation type="submission" date="2017-08" db="EMBL/GenBank/DDBJ databases">
        <title>Infants hospitalized years apart are colonized by the same room-sourced microbial strains.</title>
        <authorList>
            <person name="Brooks B."/>
            <person name="Olm M.R."/>
            <person name="Firek B.A."/>
            <person name="Baker R."/>
            <person name="Thomas B.C."/>
            <person name="Morowitz M.J."/>
            <person name="Banfield J.F."/>
        </authorList>
    </citation>
    <scope>NUCLEOTIDE SEQUENCE [LARGE SCALE GENOMIC DNA]</scope>
    <source>
        <strain evidence="8">S2_005_003_R2_42</strain>
    </source>
</reference>
<organism evidence="8 9">
    <name type="scientific">Rhodanobacter denitrificans</name>
    <dbReference type="NCBI Taxonomy" id="666685"/>
    <lineage>
        <taxon>Bacteria</taxon>
        <taxon>Pseudomonadati</taxon>
        <taxon>Pseudomonadota</taxon>
        <taxon>Gammaproteobacteria</taxon>
        <taxon>Lysobacterales</taxon>
        <taxon>Rhodanobacteraceae</taxon>
        <taxon>Rhodanobacter</taxon>
    </lineage>
</organism>
<dbReference type="PANTHER" id="PTHR12918">
    <property type="entry name" value="CYSTEINE DIOXYGENASE"/>
    <property type="match status" value="1"/>
</dbReference>
<dbReference type="GO" id="GO:0016702">
    <property type="term" value="F:oxidoreductase activity, acting on single donors with incorporation of molecular oxygen, incorporation of two atoms of oxygen"/>
    <property type="evidence" value="ECO:0007669"/>
    <property type="project" value="InterPro"/>
</dbReference>
<sequence>MRRGCHPTAAARSAVRRRRRRGSTASAADTRPSSAAVRAGRTTGRSSRAPCRRSCRRPGTRGSSRNSSCPDSAAAPARTGRRSRCAAHRRRSRGRRPRRGRPGTGRGQARMRRAADAGSWDGSGSRVWQVQRRTPSRRTLRHAATPGRSAAARRRSYTAAMDRSALPHGDFPGRDRLTDRIDAAIDGAAGDAMRTVAAIGEVLSALQAADGLTLPAAVAEPHPDHYARRELYRSATRGYCVVAMTWAPGQGTPLHDHDGLWGVVAVWRGRLAITDYTPVRSDGDRAWFTPSPVLTGTPGAVGGVVPPAEYHVIANRSEREPAVSVHVYQRAAEACTIFVPQADGSYVRERMQLTSER</sequence>
<proteinExistence type="inferred from homology"/>
<keyword evidence="4" id="KW-0560">Oxidoreductase</keyword>
<keyword evidence="5 6" id="KW-0408">Iron</keyword>
<dbReference type="EMBL" id="QFPO01000004">
    <property type="protein sequence ID" value="PZQ17445.1"/>
    <property type="molecule type" value="Genomic_DNA"/>
</dbReference>
<dbReference type="Proteomes" id="UP000249046">
    <property type="component" value="Unassembled WGS sequence"/>
</dbReference>
<evidence type="ECO:0000256" key="6">
    <source>
        <dbReference type="PIRSR" id="PIRSR610300-51"/>
    </source>
</evidence>
<feature type="region of interest" description="Disordered" evidence="7">
    <location>
        <begin position="1"/>
        <end position="153"/>
    </location>
</feature>
<feature type="binding site" evidence="6">
    <location>
        <position position="311"/>
    </location>
    <ligand>
        <name>Fe cation</name>
        <dbReference type="ChEBI" id="CHEBI:24875"/>
        <note>catalytic</note>
    </ligand>
</feature>
<protein>
    <recommendedName>
        <fullName evidence="10">Cysteine dioxygenase</fullName>
    </recommendedName>
</protein>
<evidence type="ECO:0000256" key="7">
    <source>
        <dbReference type="SAM" id="MobiDB-lite"/>
    </source>
</evidence>
<dbReference type="Gene3D" id="2.60.120.10">
    <property type="entry name" value="Jelly Rolls"/>
    <property type="match status" value="1"/>
</dbReference>
<dbReference type="InterPro" id="IPR010300">
    <property type="entry name" value="CDO_1"/>
</dbReference>
<dbReference type="SUPFAM" id="SSF51182">
    <property type="entry name" value="RmlC-like cupins"/>
    <property type="match status" value="1"/>
</dbReference>
<evidence type="ECO:0000256" key="2">
    <source>
        <dbReference type="ARBA" id="ARBA00022723"/>
    </source>
</evidence>
<dbReference type="PANTHER" id="PTHR12918:SF1">
    <property type="entry name" value="CYSTEINE DIOXYGENASE TYPE 1"/>
    <property type="match status" value="1"/>
</dbReference>
<feature type="compositionally biased region" description="Basic residues" evidence="7">
    <location>
        <begin position="50"/>
        <end position="59"/>
    </location>
</feature>